<reference evidence="3" key="2">
    <citation type="submission" date="2015-06" db="UniProtKB">
        <authorList>
            <consortium name="EnsemblPlants"/>
        </authorList>
    </citation>
    <scope>IDENTIFICATION</scope>
</reference>
<dbReference type="Proteomes" id="UP000008022">
    <property type="component" value="Unassembled WGS sequence"/>
</dbReference>
<sequence length="136" mass="14814">MAMPSIRAALLCMAPAIAVVPLYDRLRDRDLFRPSTTTPVAAAGDANQAAETRNYTNHANPTSVPHQPLIIRLSDEAASPNHADYPTPIIIILASAVHPNTGPKPEQPPQEPDERYPQPQGIGYSARCRYPQGRII</sequence>
<evidence type="ECO:0000313" key="3">
    <source>
        <dbReference type="EnsemblPlants" id="ORUFI06G20760.1"/>
    </source>
</evidence>
<feature type="region of interest" description="Disordered" evidence="1">
    <location>
        <begin position="96"/>
        <end position="136"/>
    </location>
</feature>
<protein>
    <submittedName>
        <fullName evidence="3">Uncharacterized protein</fullName>
    </submittedName>
</protein>
<dbReference type="HOGENOM" id="CLU_2041736_0_0_1"/>
<dbReference type="AlphaFoldDB" id="A0A0E0PZK8"/>
<feature type="signal peptide" evidence="2">
    <location>
        <begin position="1"/>
        <end position="18"/>
    </location>
</feature>
<evidence type="ECO:0000313" key="4">
    <source>
        <dbReference type="Proteomes" id="UP000008022"/>
    </source>
</evidence>
<reference evidence="4" key="1">
    <citation type="submission" date="2013-06" db="EMBL/GenBank/DDBJ databases">
        <authorList>
            <person name="Zhao Q."/>
        </authorList>
    </citation>
    <scope>NUCLEOTIDE SEQUENCE</scope>
    <source>
        <strain evidence="4">cv. W1943</strain>
    </source>
</reference>
<dbReference type="Gramene" id="ORUFI06G20760.1">
    <property type="protein sequence ID" value="ORUFI06G20760.1"/>
    <property type="gene ID" value="ORUFI06G20760"/>
</dbReference>
<evidence type="ECO:0000256" key="2">
    <source>
        <dbReference type="SAM" id="SignalP"/>
    </source>
</evidence>
<accession>A0A0E0PZK8</accession>
<feature type="chain" id="PRO_5002370912" evidence="2">
    <location>
        <begin position="19"/>
        <end position="136"/>
    </location>
</feature>
<keyword evidence="4" id="KW-1185">Reference proteome</keyword>
<dbReference type="OMA" id="HADYPTP"/>
<name>A0A0E0PZK8_ORYRU</name>
<proteinExistence type="predicted"/>
<evidence type="ECO:0000256" key="1">
    <source>
        <dbReference type="SAM" id="MobiDB-lite"/>
    </source>
</evidence>
<keyword evidence="2" id="KW-0732">Signal</keyword>
<organism evidence="3 4">
    <name type="scientific">Oryza rufipogon</name>
    <name type="common">Brownbeard rice</name>
    <name type="synonym">Asian wild rice</name>
    <dbReference type="NCBI Taxonomy" id="4529"/>
    <lineage>
        <taxon>Eukaryota</taxon>
        <taxon>Viridiplantae</taxon>
        <taxon>Streptophyta</taxon>
        <taxon>Embryophyta</taxon>
        <taxon>Tracheophyta</taxon>
        <taxon>Spermatophyta</taxon>
        <taxon>Magnoliopsida</taxon>
        <taxon>Liliopsida</taxon>
        <taxon>Poales</taxon>
        <taxon>Poaceae</taxon>
        <taxon>BOP clade</taxon>
        <taxon>Oryzoideae</taxon>
        <taxon>Oryzeae</taxon>
        <taxon>Oryzinae</taxon>
        <taxon>Oryza</taxon>
    </lineage>
</organism>
<dbReference type="EnsemblPlants" id="ORUFI06G20760.1">
    <property type="protein sequence ID" value="ORUFI06G20760.1"/>
    <property type="gene ID" value="ORUFI06G20760"/>
</dbReference>